<keyword evidence="5" id="KW-0067">ATP-binding</keyword>
<dbReference type="AlphaFoldDB" id="A0A5N4AM82"/>
<evidence type="ECO:0000256" key="2">
    <source>
        <dbReference type="ARBA" id="ARBA00022490"/>
    </source>
</evidence>
<dbReference type="EMBL" id="VVIM01000006">
    <property type="protein sequence ID" value="KAB0798450.1"/>
    <property type="molecule type" value="Genomic_DNA"/>
</dbReference>
<evidence type="ECO:0000313" key="7">
    <source>
        <dbReference type="EMBL" id="KAB0798450.1"/>
    </source>
</evidence>
<keyword evidence="8" id="KW-1185">Reference proteome</keyword>
<dbReference type="SUPFAM" id="SSF56059">
    <property type="entry name" value="Glutathione synthetase ATP-binding domain-like"/>
    <property type="match status" value="1"/>
</dbReference>
<proteinExistence type="predicted"/>
<dbReference type="GO" id="GO:0005524">
    <property type="term" value="F:ATP binding"/>
    <property type="evidence" value="ECO:0007669"/>
    <property type="project" value="UniProtKB-KW"/>
</dbReference>
<reference evidence="7 8" key="1">
    <citation type="journal article" date="2018" name="Elife">
        <title>Firefly genomes illuminate parallel origins of bioluminescence in beetles.</title>
        <authorList>
            <person name="Fallon T.R."/>
            <person name="Lower S.E."/>
            <person name="Chang C.H."/>
            <person name="Bessho-Uehara M."/>
            <person name="Martin G.J."/>
            <person name="Bewick A.J."/>
            <person name="Behringer M."/>
            <person name="Debat H.J."/>
            <person name="Wong I."/>
            <person name="Day J.C."/>
            <person name="Suvorov A."/>
            <person name="Silva C.J."/>
            <person name="Stanger-Hall K.F."/>
            <person name="Hall D.W."/>
            <person name="Schmitz R.J."/>
            <person name="Nelson D.R."/>
            <person name="Lewis S.M."/>
            <person name="Shigenobu S."/>
            <person name="Bybee S.M."/>
            <person name="Larracuente A.M."/>
            <person name="Oba Y."/>
            <person name="Weng J.K."/>
        </authorList>
    </citation>
    <scope>NUCLEOTIDE SEQUENCE [LARGE SCALE GENOMIC DNA]</scope>
    <source>
        <strain evidence="7">1611_PpyrPB1</strain>
        <tissue evidence="7">Whole body</tissue>
    </source>
</reference>
<protein>
    <recommendedName>
        <fullName evidence="9">Tubulin glycylase 3A</fullName>
    </recommendedName>
</protein>
<dbReference type="GO" id="GO:0005930">
    <property type="term" value="C:axoneme"/>
    <property type="evidence" value="ECO:0007669"/>
    <property type="project" value="TreeGrafter"/>
</dbReference>
<comment type="caution">
    <text evidence="7">The sequence shown here is derived from an EMBL/GenBank/DDBJ whole genome shotgun (WGS) entry which is preliminary data.</text>
</comment>
<dbReference type="InParanoid" id="A0A5N4AM82"/>
<comment type="subcellular location">
    <subcellularLocation>
        <location evidence="1">Cytoplasm</location>
    </subcellularLocation>
</comment>
<dbReference type="PANTHER" id="PTHR45870:SF2">
    <property type="entry name" value="TUBULIN MONOGLYCYLASE TTLL3"/>
    <property type="match status" value="1"/>
</dbReference>
<dbReference type="GO" id="GO:0060271">
    <property type="term" value="P:cilium assembly"/>
    <property type="evidence" value="ECO:0007669"/>
    <property type="project" value="TreeGrafter"/>
</dbReference>
<dbReference type="PANTHER" id="PTHR45870">
    <property type="entry name" value="TUBULIN MONOGLYCYLASE TTLL3"/>
    <property type="match status" value="1"/>
</dbReference>
<evidence type="ECO:0000256" key="3">
    <source>
        <dbReference type="ARBA" id="ARBA00022598"/>
    </source>
</evidence>
<dbReference type="GO" id="GO:0003341">
    <property type="term" value="P:cilium movement"/>
    <property type="evidence" value="ECO:0007669"/>
    <property type="project" value="TreeGrafter"/>
</dbReference>
<dbReference type="GO" id="GO:0070736">
    <property type="term" value="F:protein-glycine ligase activity, initiating"/>
    <property type="evidence" value="ECO:0007669"/>
    <property type="project" value="TreeGrafter"/>
</dbReference>
<feature type="region of interest" description="Disordered" evidence="6">
    <location>
        <begin position="727"/>
        <end position="748"/>
    </location>
</feature>
<dbReference type="GO" id="GO:0015630">
    <property type="term" value="C:microtubule cytoskeleton"/>
    <property type="evidence" value="ECO:0007669"/>
    <property type="project" value="TreeGrafter"/>
</dbReference>
<evidence type="ECO:0000256" key="5">
    <source>
        <dbReference type="ARBA" id="ARBA00022840"/>
    </source>
</evidence>
<evidence type="ECO:0000256" key="6">
    <source>
        <dbReference type="SAM" id="MobiDB-lite"/>
    </source>
</evidence>
<organism evidence="7 8">
    <name type="scientific">Photinus pyralis</name>
    <name type="common">Common eastern firefly</name>
    <name type="synonym">Lampyris pyralis</name>
    <dbReference type="NCBI Taxonomy" id="7054"/>
    <lineage>
        <taxon>Eukaryota</taxon>
        <taxon>Metazoa</taxon>
        <taxon>Ecdysozoa</taxon>
        <taxon>Arthropoda</taxon>
        <taxon>Hexapoda</taxon>
        <taxon>Insecta</taxon>
        <taxon>Pterygota</taxon>
        <taxon>Neoptera</taxon>
        <taxon>Endopterygota</taxon>
        <taxon>Coleoptera</taxon>
        <taxon>Polyphaga</taxon>
        <taxon>Elateriformia</taxon>
        <taxon>Elateroidea</taxon>
        <taxon>Lampyridae</taxon>
        <taxon>Lampyrinae</taxon>
        <taxon>Photinus</taxon>
    </lineage>
</organism>
<dbReference type="Gene3D" id="3.30.470.20">
    <property type="entry name" value="ATP-grasp fold, B domain"/>
    <property type="match status" value="1"/>
</dbReference>
<evidence type="ECO:0000256" key="4">
    <source>
        <dbReference type="ARBA" id="ARBA00022741"/>
    </source>
</evidence>
<dbReference type="InterPro" id="IPR051437">
    <property type="entry name" value="TTLL_monoglycylase"/>
</dbReference>
<dbReference type="InterPro" id="IPR004344">
    <property type="entry name" value="TTL/TTLL_fam"/>
</dbReference>
<keyword evidence="2" id="KW-0963">Cytoplasm</keyword>
<evidence type="ECO:0000313" key="8">
    <source>
        <dbReference type="Proteomes" id="UP000327044"/>
    </source>
</evidence>
<gene>
    <name evidence="7" type="ORF">PPYR_09443</name>
</gene>
<dbReference type="Pfam" id="PF03133">
    <property type="entry name" value="TTL"/>
    <property type="match status" value="1"/>
</dbReference>
<name>A0A5N4AM82_PHOPY</name>
<accession>A0A5N4AM82</accession>
<sequence>MKEIGEITEIILDTGDQIRNKKISFSIDAHVSIEEILRLLQQGLGKWSDKSQERKTSDNDKGTTFKKDKLCSSKTTRRLEKLDKIDRSGFRSKSADNYYGARNKMRRSPRKIESNENPPASRLFLKSLTNAQSKLLNLLRDQAEAAVKCNKTFTVCGNFFTVRKALWARGWVEKIRIMYNTINRERLKSLLEAPIAELLEGAFDRIDGHLHKRVILSRLIDHNQVDLFWDQNFECYHVCNDSIKLTLFNRFKRTAFNYISKIGFSQAMKQKYYWVQSPGTANIRYPRSYDLSNQSEMEEFLRDYRLTAALSLLKHVSNKLDRKRSSQVVSENGQEPMKMYNFAVKEITNAIRRLQHDDIDYVIDEATHLEWNDFLETFHRISHIGLPFKLDHADSVKFMVETSTRLLEEMKQFRPNLETDGTLNVWILKPSNGSRGEGIYLCRTLQYIMKTIRINSSKKYIIQKYVEKPLLIHKTKFDIRQWFLVSTTTRLTIWIYKDCYLRFSSQNYTLNRLNEAIHLTNNSVQSKYRNCDRHQELPTCNMWDSARFQEYLASIGKPNAYKEIIYQGMKQAITAAVLMNETCDVRKRCFEIYGADFILTEDFAPWLIEINNKPALHASTPITARMCPQLLRDVIKVAVDYPQNPDASTGQFELIYQDEKITLPSLDASNLQLQGQQLPISYFYEPHESESHLPLCRSCELDHDELKEAVGKIRQTLQNLLAVMPRDDNKNSEHEIGDGAETENSTNEIGDDRLRCLDTTEILKDTMKSIQDLTKAYNRYTELCTQ</sequence>
<evidence type="ECO:0008006" key="9">
    <source>
        <dbReference type="Google" id="ProtNLM"/>
    </source>
</evidence>
<feature type="compositionally biased region" description="Basic and acidic residues" evidence="6">
    <location>
        <begin position="727"/>
        <end position="737"/>
    </location>
</feature>
<dbReference type="PROSITE" id="PS51221">
    <property type="entry name" value="TTL"/>
    <property type="match status" value="1"/>
</dbReference>
<keyword evidence="4" id="KW-0547">Nucleotide-binding</keyword>
<evidence type="ECO:0000256" key="1">
    <source>
        <dbReference type="ARBA" id="ARBA00004496"/>
    </source>
</evidence>
<dbReference type="Proteomes" id="UP000327044">
    <property type="component" value="Unassembled WGS sequence"/>
</dbReference>
<dbReference type="OrthoDB" id="202825at2759"/>
<keyword evidence="3" id="KW-0436">Ligase</keyword>